<dbReference type="InterPro" id="IPR051282">
    <property type="entry name" value="Arf-GAP_GTPase_ANK_PH"/>
</dbReference>
<name>A0A182F0W5_ANOAL</name>
<keyword evidence="3" id="KW-1185">Reference proteome</keyword>
<dbReference type="SUPFAM" id="SSF52540">
    <property type="entry name" value="P-loop containing nucleoside triphosphate hydrolases"/>
    <property type="match status" value="1"/>
</dbReference>
<sequence>MSSSISSDSFVNSQEWTISRSVPDIRLGIVGSLSSGKSALVHRYLTGSYMQEESPEGGRFKKEIQIDNQSYLLLIRDEGGPPEIQSRITTDPDR</sequence>
<accession>A0A182F0W5</accession>
<dbReference type="VEuPathDB" id="VectorBase:AALB000088"/>
<proteinExistence type="predicted"/>
<dbReference type="InterPro" id="IPR027417">
    <property type="entry name" value="P-loop_NTPase"/>
</dbReference>
<dbReference type="VEuPathDB" id="VectorBase:AALB20_032107"/>
<dbReference type="AlphaFoldDB" id="A0A182F0W5"/>
<keyword evidence="1" id="KW-0863">Zinc-finger</keyword>
<dbReference type="Gene3D" id="3.40.50.300">
    <property type="entry name" value="P-loop containing nucleotide triphosphate hydrolases"/>
    <property type="match status" value="1"/>
</dbReference>
<protein>
    <submittedName>
        <fullName evidence="2">Uncharacterized protein</fullName>
    </submittedName>
</protein>
<keyword evidence="1" id="KW-0862">Zinc</keyword>
<evidence type="ECO:0000256" key="1">
    <source>
        <dbReference type="ARBA" id="ARBA00022771"/>
    </source>
</evidence>
<evidence type="ECO:0000313" key="3">
    <source>
        <dbReference type="Proteomes" id="UP000069272"/>
    </source>
</evidence>
<dbReference type="Proteomes" id="UP000069272">
    <property type="component" value="Chromosome 2L"/>
</dbReference>
<dbReference type="GO" id="GO:0008270">
    <property type="term" value="F:zinc ion binding"/>
    <property type="evidence" value="ECO:0007669"/>
    <property type="project" value="UniProtKB-KW"/>
</dbReference>
<dbReference type="PANTHER" id="PTHR45819">
    <property type="entry name" value="CENTAURIN-GAMMA-1A"/>
    <property type="match status" value="1"/>
</dbReference>
<dbReference type="GO" id="GO:0005096">
    <property type="term" value="F:GTPase activator activity"/>
    <property type="evidence" value="ECO:0007669"/>
    <property type="project" value="TreeGrafter"/>
</dbReference>
<evidence type="ECO:0000313" key="2">
    <source>
        <dbReference type="EnsemblMetazoa" id="AALB000088-PA"/>
    </source>
</evidence>
<dbReference type="PANTHER" id="PTHR45819:SF5">
    <property type="entry name" value="CENTAURIN-GAMMA-1A"/>
    <property type="match status" value="1"/>
</dbReference>
<dbReference type="STRING" id="7167.A0A182F0W5"/>
<reference evidence="2 3" key="1">
    <citation type="journal article" date="2017" name="G3 (Bethesda)">
        <title>The Physical Genome Mapping of Anopheles albimanus Corrected Scaffold Misassemblies and Identified Interarm Rearrangements in Genus Anopheles.</title>
        <authorList>
            <person name="Artemov G.N."/>
            <person name="Peery A.N."/>
            <person name="Jiang X."/>
            <person name="Tu Z."/>
            <person name="Stegniy V.N."/>
            <person name="Sharakhova M.V."/>
            <person name="Sharakhov I.V."/>
        </authorList>
    </citation>
    <scope>NUCLEOTIDE SEQUENCE [LARGE SCALE GENOMIC DNA]</scope>
    <source>
        <strain evidence="2 3">ALBI9_A</strain>
    </source>
</reference>
<reference evidence="2" key="2">
    <citation type="submission" date="2022-08" db="UniProtKB">
        <authorList>
            <consortium name="EnsemblMetazoa"/>
        </authorList>
    </citation>
    <scope>IDENTIFICATION</scope>
    <source>
        <strain evidence="2">STECLA/ALBI9_A</strain>
    </source>
</reference>
<dbReference type="GO" id="GO:0003924">
    <property type="term" value="F:GTPase activity"/>
    <property type="evidence" value="ECO:0007669"/>
    <property type="project" value="TreeGrafter"/>
</dbReference>
<organism evidence="2 3">
    <name type="scientific">Anopheles albimanus</name>
    <name type="common">New world malaria mosquito</name>
    <dbReference type="NCBI Taxonomy" id="7167"/>
    <lineage>
        <taxon>Eukaryota</taxon>
        <taxon>Metazoa</taxon>
        <taxon>Ecdysozoa</taxon>
        <taxon>Arthropoda</taxon>
        <taxon>Hexapoda</taxon>
        <taxon>Insecta</taxon>
        <taxon>Pterygota</taxon>
        <taxon>Neoptera</taxon>
        <taxon>Endopterygota</taxon>
        <taxon>Diptera</taxon>
        <taxon>Nematocera</taxon>
        <taxon>Culicoidea</taxon>
        <taxon>Culicidae</taxon>
        <taxon>Anophelinae</taxon>
        <taxon>Anopheles</taxon>
    </lineage>
</organism>
<dbReference type="EnsemblMetazoa" id="AALB000088-RA">
    <property type="protein sequence ID" value="AALB000088-PA"/>
    <property type="gene ID" value="AALB000088"/>
</dbReference>
<keyword evidence="1" id="KW-0479">Metal-binding</keyword>